<dbReference type="Pfam" id="PF14173">
    <property type="entry name" value="ComGG"/>
    <property type="match status" value="1"/>
</dbReference>
<accession>A0A0V8JN10</accession>
<protein>
    <recommendedName>
        <fullName evidence="4">Competence protein ComGG</fullName>
    </recommendedName>
</protein>
<keyword evidence="3" id="KW-1185">Reference proteome</keyword>
<dbReference type="InterPro" id="IPR020372">
    <property type="entry name" value="Competence_ComGG"/>
</dbReference>
<evidence type="ECO:0000256" key="1">
    <source>
        <dbReference type="SAM" id="Phobius"/>
    </source>
</evidence>
<proteinExistence type="predicted"/>
<feature type="transmembrane region" description="Helical" evidence="1">
    <location>
        <begin position="21"/>
        <end position="46"/>
    </location>
</feature>
<sequence length="139" mass="16277">MKQRLKHLWMLNKDRKAYQAGFALPFVLAFSALFLFLLSHQLVYFVTKSTFYAEVNQRYELDYLLQKGVRDLQADVQTNNFSQESNGVLTYDSGTVKYQILRQTEDSVTIQVRCATKEERQLIHTITFQRESGKVIAWV</sequence>
<dbReference type="EMBL" id="LNQP01000023">
    <property type="protein sequence ID" value="KSU88436.1"/>
    <property type="molecule type" value="Genomic_DNA"/>
</dbReference>
<keyword evidence="1" id="KW-0472">Membrane</keyword>
<name>A0A0V8JN10_9BACI</name>
<keyword evidence="1" id="KW-0812">Transmembrane</keyword>
<evidence type="ECO:0000313" key="3">
    <source>
        <dbReference type="Proteomes" id="UP000053681"/>
    </source>
</evidence>
<reference evidence="2 3" key="1">
    <citation type="submission" date="2015-11" db="EMBL/GenBank/DDBJ databases">
        <title>Bacillus caseinolyticus sp nov.</title>
        <authorList>
            <person name="Dastager S.G."/>
            <person name="Mawlankar R."/>
        </authorList>
    </citation>
    <scope>NUCLEOTIDE SEQUENCE [LARGE SCALE GENOMIC DNA]</scope>
    <source>
        <strain evidence="2 3">SGD-V-76</strain>
    </source>
</reference>
<dbReference type="RefSeq" id="WP_025911549.1">
    <property type="nucleotide sequence ID" value="NZ_KQ758639.1"/>
</dbReference>
<dbReference type="AlphaFoldDB" id="A0A0V8JN10"/>
<comment type="caution">
    <text evidence="2">The sequence shown here is derived from an EMBL/GenBank/DDBJ whole genome shotgun (WGS) entry which is preliminary data.</text>
</comment>
<organism evidence="2 3">
    <name type="scientific">Priestia veravalensis</name>
    <dbReference type="NCBI Taxonomy" id="1414648"/>
    <lineage>
        <taxon>Bacteria</taxon>
        <taxon>Bacillati</taxon>
        <taxon>Bacillota</taxon>
        <taxon>Bacilli</taxon>
        <taxon>Bacillales</taxon>
        <taxon>Bacillaceae</taxon>
        <taxon>Priestia</taxon>
    </lineage>
</organism>
<evidence type="ECO:0000313" key="2">
    <source>
        <dbReference type="EMBL" id="KSU88436.1"/>
    </source>
</evidence>
<keyword evidence="1" id="KW-1133">Transmembrane helix</keyword>
<evidence type="ECO:0008006" key="4">
    <source>
        <dbReference type="Google" id="ProtNLM"/>
    </source>
</evidence>
<gene>
    <name evidence="2" type="ORF">AS180_07600</name>
</gene>
<dbReference type="Proteomes" id="UP000053681">
    <property type="component" value="Unassembled WGS sequence"/>
</dbReference>